<accession>A0A350H9J1</accession>
<comment type="caution">
    <text evidence="1">The sequence shown here is derived from an EMBL/GenBank/DDBJ whole genome shotgun (WGS) entry which is preliminary data.</text>
</comment>
<name>A0A350H9J1_UNCW3</name>
<dbReference type="Proteomes" id="UP000264062">
    <property type="component" value="Unassembled WGS sequence"/>
</dbReference>
<protein>
    <submittedName>
        <fullName evidence="1">Uncharacterized protein</fullName>
    </submittedName>
</protein>
<gene>
    <name evidence="1" type="ORF">DCW38_03395</name>
</gene>
<proteinExistence type="predicted"/>
<evidence type="ECO:0000313" key="1">
    <source>
        <dbReference type="EMBL" id="HAV92207.1"/>
    </source>
</evidence>
<reference evidence="1 2" key="1">
    <citation type="journal article" date="2018" name="Nat. Biotechnol.">
        <title>A standardized bacterial taxonomy based on genome phylogeny substantially revises the tree of life.</title>
        <authorList>
            <person name="Parks D.H."/>
            <person name="Chuvochina M."/>
            <person name="Waite D.W."/>
            <person name="Rinke C."/>
            <person name="Skarshewski A."/>
            <person name="Chaumeil P.A."/>
            <person name="Hugenholtz P."/>
        </authorList>
    </citation>
    <scope>NUCLEOTIDE SEQUENCE [LARGE SCALE GENOMIC DNA]</scope>
    <source>
        <strain evidence="1">UBA9956</strain>
    </source>
</reference>
<dbReference type="AlphaFoldDB" id="A0A350H9J1"/>
<evidence type="ECO:0000313" key="2">
    <source>
        <dbReference type="Proteomes" id="UP000264062"/>
    </source>
</evidence>
<dbReference type="EMBL" id="DMZY01000104">
    <property type="protein sequence ID" value="HAV92207.1"/>
    <property type="molecule type" value="Genomic_DNA"/>
</dbReference>
<organism evidence="1 2">
    <name type="scientific">candidate division WOR-3 bacterium</name>
    <dbReference type="NCBI Taxonomy" id="2052148"/>
    <lineage>
        <taxon>Bacteria</taxon>
        <taxon>Bacteria division WOR-3</taxon>
    </lineage>
</organism>
<sequence length="120" mass="13683">MNENKQVEILESVIKQMLNPIRNIPLYLIIESICGNKILEYDLSENEVLKKAKKLSSININKEGIKSVRPNEVGNYAEPFIIEAFESLGFSASIPITNEGGKRSAGYPDICQFKWQRFLY</sequence>